<evidence type="ECO:0000256" key="5">
    <source>
        <dbReference type="ARBA" id="ARBA00022741"/>
    </source>
</evidence>
<feature type="region of interest" description="Disordered" evidence="9">
    <location>
        <begin position="1"/>
        <end position="20"/>
    </location>
</feature>
<organism evidence="13 14">
    <name type="scientific">Stackebrandtia nassauensis (strain DSM 44728 / CIP 108903 / NRRL B-16338 / NBRC 102104 / LLR-40K-21)</name>
    <dbReference type="NCBI Taxonomy" id="446470"/>
    <lineage>
        <taxon>Bacteria</taxon>
        <taxon>Bacillati</taxon>
        <taxon>Actinomycetota</taxon>
        <taxon>Actinomycetes</taxon>
        <taxon>Glycomycetales</taxon>
        <taxon>Glycomycetaceae</taxon>
        <taxon>Stackebrandtia</taxon>
    </lineage>
</organism>
<comment type="catalytic activity">
    <reaction evidence="1">
        <text>ATP + protein L-histidine = ADP + protein N-phospho-L-histidine.</text>
        <dbReference type="EC" id="2.7.13.3"/>
    </reaction>
</comment>
<dbReference type="GO" id="GO:0046983">
    <property type="term" value="F:protein dimerization activity"/>
    <property type="evidence" value="ECO:0007669"/>
    <property type="project" value="InterPro"/>
</dbReference>
<evidence type="ECO:0000256" key="6">
    <source>
        <dbReference type="ARBA" id="ARBA00022777"/>
    </source>
</evidence>
<evidence type="ECO:0000256" key="2">
    <source>
        <dbReference type="ARBA" id="ARBA00012438"/>
    </source>
</evidence>
<dbReference type="InterPro" id="IPR003594">
    <property type="entry name" value="HATPase_dom"/>
</dbReference>
<accession>D3Q5V5</accession>
<evidence type="ECO:0000256" key="8">
    <source>
        <dbReference type="ARBA" id="ARBA00023012"/>
    </source>
</evidence>
<evidence type="ECO:0000313" key="13">
    <source>
        <dbReference type="EMBL" id="ADD40254.1"/>
    </source>
</evidence>
<keyword evidence="4" id="KW-0808">Transferase</keyword>
<keyword evidence="10" id="KW-0812">Transmembrane</keyword>
<feature type="transmembrane region" description="Helical" evidence="10">
    <location>
        <begin position="160"/>
        <end position="183"/>
    </location>
</feature>
<feature type="transmembrane region" description="Helical" evidence="10">
    <location>
        <begin position="65"/>
        <end position="84"/>
    </location>
</feature>
<evidence type="ECO:0000256" key="1">
    <source>
        <dbReference type="ARBA" id="ARBA00000085"/>
    </source>
</evidence>
<keyword evidence="8" id="KW-0902">Two-component regulatory system</keyword>
<feature type="domain" description="Histidine kinase/HSP90-like ATPase" evidence="11">
    <location>
        <begin position="365"/>
        <end position="450"/>
    </location>
</feature>
<keyword evidence="10" id="KW-1133">Transmembrane helix</keyword>
<evidence type="ECO:0000256" key="10">
    <source>
        <dbReference type="SAM" id="Phobius"/>
    </source>
</evidence>
<feature type="region of interest" description="Disordered" evidence="9">
    <location>
        <begin position="259"/>
        <end position="286"/>
    </location>
</feature>
<name>D3Q5V5_STANL</name>
<dbReference type="InterPro" id="IPR036890">
    <property type="entry name" value="HATPase_C_sf"/>
</dbReference>
<dbReference type="HOGENOM" id="CLU_000445_20_1_11"/>
<evidence type="ECO:0000259" key="12">
    <source>
        <dbReference type="Pfam" id="PF07730"/>
    </source>
</evidence>
<evidence type="ECO:0000259" key="11">
    <source>
        <dbReference type="Pfam" id="PF02518"/>
    </source>
</evidence>
<dbReference type="GO" id="GO:0005524">
    <property type="term" value="F:ATP binding"/>
    <property type="evidence" value="ECO:0007669"/>
    <property type="project" value="UniProtKB-KW"/>
</dbReference>
<dbReference type="Proteomes" id="UP000000844">
    <property type="component" value="Chromosome"/>
</dbReference>
<protein>
    <recommendedName>
        <fullName evidence="2">histidine kinase</fullName>
        <ecNumber evidence="2">2.7.13.3</ecNumber>
    </recommendedName>
</protein>
<dbReference type="InterPro" id="IPR011712">
    <property type="entry name" value="Sig_transdc_His_kin_sub3_dim/P"/>
</dbReference>
<evidence type="ECO:0000256" key="3">
    <source>
        <dbReference type="ARBA" id="ARBA00022553"/>
    </source>
</evidence>
<dbReference type="Pfam" id="PF07730">
    <property type="entry name" value="HisKA_3"/>
    <property type="match status" value="1"/>
</dbReference>
<feature type="transmembrane region" description="Helical" evidence="10">
    <location>
        <begin position="189"/>
        <end position="207"/>
    </location>
</feature>
<dbReference type="EC" id="2.7.13.3" evidence="2"/>
<dbReference type="KEGG" id="sna:Snas_0540"/>
<feature type="transmembrane region" description="Helical" evidence="10">
    <location>
        <begin position="133"/>
        <end position="153"/>
    </location>
</feature>
<evidence type="ECO:0000256" key="9">
    <source>
        <dbReference type="SAM" id="MobiDB-lite"/>
    </source>
</evidence>
<keyword evidence="3" id="KW-0597">Phosphoprotein</keyword>
<sequence>MAVTARFPAPGGRSTPSFRKGSYPCGRRRRLITEGEDDRRNHPYRELVSTRIAGLPWSWRPSRRAAIAASAILAVATTVAALAHVSHFEPPGAQPWIDYALALAGSLPLALLYRRPLAVCSIVVASDLAVWFFRPSWTMAGALVLPVVIYAATSRHGRPVAAVSWLVCATGLATATAVVAPVFLADGTWVVVALLAAVGAIAGDAAHARRRWHAHDRAARQRRAALEERLRLSRDLHDVVGHHLTAIALQADAATRRLQHDAAAHAGASEPTPTPADPASADAVTSSIPPAANHFAVVADTARTALAETRRLIAYLRQGTDHPTADQPGIDELPQLIAEALRDGLIVDLHTTAPAAVPPAIGLAAYRVVQEALTNVRKHSGAPTARVEISGPPELLTIRVADSGPAAEATTRTGFGLTGLRERVEAQGGQLLAGPRDSGGFEVLASIPLTSGP</sequence>
<dbReference type="InterPro" id="IPR050482">
    <property type="entry name" value="Sensor_HK_TwoCompSys"/>
</dbReference>
<reference evidence="13 14" key="1">
    <citation type="journal article" date="2009" name="Stand. Genomic Sci.">
        <title>Complete genome sequence of Stackebrandtia nassauensis type strain (LLR-40K-21).</title>
        <authorList>
            <person name="Munk C."/>
            <person name="Lapidus A."/>
            <person name="Copeland A."/>
            <person name="Jando M."/>
            <person name="Mayilraj S."/>
            <person name="Glavina Del Rio T."/>
            <person name="Nolan M."/>
            <person name="Chen F."/>
            <person name="Lucas S."/>
            <person name="Tice H."/>
            <person name="Cheng J.F."/>
            <person name="Han C."/>
            <person name="Detter J.C."/>
            <person name="Bruce D."/>
            <person name="Goodwin L."/>
            <person name="Chain P."/>
            <person name="Pitluck S."/>
            <person name="Goker M."/>
            <person name="Ovchinikova G."/>
            <person name="Pati A."/>
            <person name="Ivanova N."/>
            <person name="Mavromatis K."/>
            <person name="Chen A."/>
            <person name="Palaniappan K."/>
            <person name="Land M."/>
            <person name="Hauser L."/>
            <person name="Chang Y.J."/>
            <person name="Jeffries C.D."/>
            <person name="Bristow J."/>
            <person name="Eisen J.A."/>
            <person name="Markowitz V."/>
            <person name="Hugenholtz P."/>
            <person name="Kyrpides N.C."/>
            <person name="Klenk H.P."/>
        </authorList>
    </citation>
    <scope>NUCLEOTIDE SEQUENCE [LARGE SCALE GENOMIC DNA]</scope>
    <source>
        <strain evidence="14">DSM 44728 / CIP 108903 / NRRL B-16338 / NBRC 102104 / LLR-40K-21</strain>
    </source>
</reference>
<dbReference type="Pfam" id="PF02518">
    <property type="entry name" value="HATPase_c"/>
    <property type="match status" value="1"/>
</dbReference>
<dbReference type="STRING" id="446470.Snas_0540"/>
<feature type="transmembrane region" description="Helical" evidence="10">
    <location>
        <begin position="96"/>
        <end position="113"/>
    </location>
</feature>
<dbReference type="AlphaFoldDB" id="D3Q5V5"/>
<dbReference type="PANTHER" id="PTHR24421">
    <property type="entry name" value="NITRATE/NITRITE SENSOR PROTEIN NARX-RELATED"/>
    <property type="match status" value="1"/>
</dbReference>
<feature type="compositionally biased region" description="Low complexity" evidence="9">
    <location>
        <begin position="277"/>
        <end position="286"/>
    </location>
</feature>
<dbReference type="CDD" id="cd16917">
    <property type="entry name" value="HATPase_UhpB-NarQ-NarX-like"/>
    <property type="match status" value="1"/>
</dbReference>
<keyword evidence="14" id="KW-1185">Reference proteome</keyword>
<evidence type="ECO:0000313" key="14">
    <source>
        <dbReference type="Proteomes" id="UP000000844"/>
    </source>
</evidence>
<gene>
    <name evidence="13" type="ordered locus">Snas_0540</name>
</gene>
<keyword evidence="6 13" id="KW-0418">Kinase</keyword>
<dbReference type="PANTHER" id="PTHR24421:SF10">
    <property type="entry name" value="NITRATE_NITRITE SENSOR PROTEIN NARQ"/>
    <property type="match status" value="1"/>
</dbReference>
<dbReference type="Gene3D" id="3.30.565.10">
    <property type="entry name" value="Histidine kinase-like ATPase, C-terminal domain"/>
    <property type="match status" value="1"/>
</dbReference>
<dbReference type="eggNOG" id="COG4585">
    <property type="taxonomic scope" value="Bacteria"/>
</dbReference>
<dbReference type="GO" id="GO:0016020">
    <property type="term" value="C:membrane"/>
    <property type="evidence" value="ECO:0007669"/>
    <property type="project" value="InterPro"/>
</dbReference>
<dbReference type="EMBL" id="CP001778">
    <property type="protein sequence ID" value="ADD40254.1"/>
    <property type="molecule type" value="Genomic_DNA"/>
</dbReference>
<proteinExistence type="predicted"/>
<evidence type="ECO:0000256" key="7">
    <source>
        <dbReference type="ARBA" id="ARBA00022840"/>
    </source>
</evidence>
<keyword evidence="5" id="KW-0547">Nucleotide-binding</keyword>
<dbReference type="Gene3D" id="1.20.5.1930">
    <property type="match status" value="1"/>
</dbReference>
<keyword evidence="10" id="KW-0472">Membrane</keyword>
<evidence type="ECO:0000256" key="4">
    <source>
        <dbReference type="ARBA" id="ARBA00022679"/>
    </source>
</evidence>
<dbReference type="GO" id="GO:0000155">
    <property type="term" value="F:phosphorelay sensor kinase activity"/>
    <property type="evidence" value="ECO:0007669"/>
    <property type="project" value="InterPro"/>
</dbReference>
<feature type="domain" description="Signal transduction histidine kinase subgroup 3 dimerisation and phosphoacceptor" evidence="12">
    <location>
        <begin position="228"/>
        <end position="263"/>
    </location>
</feature>
<keyword evidence="7" id="KW-0067">ATP-binding</keyword>
<dbReference type="SUPFAM" id="SSF55874">
    <property type="entry name" value="ATPase domain of HSP90 chaperone/DNA topoisomerase II/histidine kinase"/>
    <property type="match status" value="1"/>
</dbReference>